<keyword evidence="2" id="KW-1185">Reference proteome</keyword>
<dbReference type="AlphaFoldDB" id="A0AAQ3KIY8"/>
<accession>A0AAQ3KIY8</accession>
<dbReference type="Proteomes" id="UP001327560">
    <property type="component" value="Chromosome 5"/>
</dbReference>
<evidence type="ECO:0000313" key="2">
    <source>
        <dbReference type="Proteomes" id="UP001327560"/>
    </source>
</evidence>
<protein>
    <submittedName>
        <fullName evidence="1">Uncharacterized protein</fullName>
    </submittedName>
</protein>
<reference evidence="1 2" key="1">
    <citation type="submission" date="2023-10" db="EMBL/GenBank/DDBJ databases">
        <title>Chromosome-scale genome assembly provides insights into flower coloration mechanisms of Canna indica.</title>
        <authorList>
            <person name="Li C."/>
        </authorList>
    </citation>
    <scope>NUCLEOTIDE SEQUENCE [LARGE SCALE GENOMIC DNA]</scope>
    <source>
        <tissue evidence="1">Flower</tissue>
    </source>
</reference>
<proteinExistence type="predicted"/>
<sequence>MADIESASTAGVPSSQSQGSGLAKVARFHLHDWIILLYSSIVPLCGEGHDDSSQAPFKEHNCAILGCACES</sequence>
<evidence type="ECO:0000313" key="1">
    <source>
        <dbReference type="EMBL" id="WOL09454.1"/>
    </source>
</evidence>
<organism evidence="1 2">
    <name type="scientific">Canna indica</name>
    <name type="common">Indian-shot</name>
    <dbReference type="NCBI Taxonomy" id="4628"/>
    <lineage>
        <taxon>Eukaryota</taxon>
        <taxon>Viridiplantae</taxon>
        <taxon>Streptophyta</taxon>
        <taxon>Embryophyta</taxon>
        <taxon>Tracheophyta</taxon>
        <taxon>Spermatophyta</taxon>
        <taxon>Magnoliopsida</taxon>
        <taxon>Liliopsida</taxon>
        <taxon>Zingiberales</taxon>
        <taxon>Cannaceae</taxon>
        <taxon>Canna</taxon>
    </lineage>
</organism>
<dbReference type="EMBL" id="CP136894">
    <property type="protein sequence ID" value="WOL09454.1"/>
    <property type="molecule type" value="Genomic_DNA"/>
</dbReference>
<name>A0AAQ3KIY8_9LILI</name>
<gene>
    <name evidence="1" type="ORF">Cni_G18207</name>
</gene>